<protein>
    <submittedName>
        <fullName evidence="5">DeoR faimly transcriptional regulator</fullName>
    </submittedName>
</protein>
<dbReference type="PATRIC" id="fig|1379739.3.peg.2043"/>
<dbReference type="Pfam" id="PF00455">
    <property type="entry name" value="DeoRC"/>
    <property type="match status" value="1"/>
</dbReference>
<evidence type="ECO:0000313" key="6">
    <source>
        <dbReference type="Proteomes" id="UP000032250"/>
    </source>
</evidence>
<dbReference type="PRINTS" id="PR00037">
    <property type="entry name" value="HTHLACR"/>
</dbReference>
<dbReference type="InterPro" id="IPR036388">
    <property type="entry name" value="WH-like_DNA-bd_sf"/>
</dbReference>
<dbReference type="InterPro" id="IPR050313">
    <property type="entry name" value="Carb_Metab_HTH_regulators"/>
</dbReference>
<dbReference type="PROSITE" id="PS00894">
    <property type="entry name" value="HTH_DEOR_1"/>
    <property type="match status" value="1"/>
</dbReference>
<gene>
    <name evidence="5" type="ORF">N495_08480</name>
</gene>
<evidence type="ECO:0000313" key="5">
    <source>
        <dbReference type="EMBL" id="KIS23629.1"/>
    </source>
</evidence>
<feature type="domain" description="HTH deoR-type" evidence="4">
    <location>
        <begin position="3"/>
        <end position="58"/>
    </location>
</feature>
<dbReference type="InterPro" id="IPR036390">
    <property type="entry name" value="WH_DNA-bd_sf"/>
</dbReference>
<dbReference type="SMART" id="SM01134">
    <property type="entry name" value="DeoRC"/>
    <property type="match status" value="1"/>
</dbReference>
<dbReference type="GO" id="GO:0003677">
    <property type="term" value="F:DNA binding"/>
    <property type="evidence" value="ECO:0007669"/>
    <property type="project" value="UniProtKB-KW"/>
</dbReference>
<keyword evidence="3" id="KW-0804">Transcription</keyword>
<dbReference type="InterPro" id="IPR014036">
    <property type="entry name" value="DeoR-like_C"/>
</dbReference>
<dbReference type="Gene3D" id="3.40.50.1360">
    <property type="match status" value="1"/>
</dbReference>
<evidence type="ECO:0000256" key="1">
    <source>
        <dbReference type="ARBA" id="ARBA00023015"/>
    </source>
</evidence>
<organism evidence="5 6">
    <name type="scientific">Clostridium botulinum B2 450</name>
    <dbReference type="NCBI Taxonomy" id="1379739"/>
    <lineage>
        <taxon>Bacteria</taxon>
        <taxon>Bacillati</taxon>
        <taxon>Bacillota</taxon>
        <taxon>Clostridia</taxon>
        <taxon>Eubacteriales</taxon>
        <taxon>Clostridiaceae</taxon>
        <taxon>Clostridium</taxon>
    </lineage>
</organism>
<sequence>MYQEERMNKILEYLKINKRIKVDEICKMCNVSRDTARRDLVNLEKEGAILRTHGGAILPNTRGKVKNYEDRLLAYPAEKKLIAKLATSLIKNTDKLIMDSSTTVQIFAEMLEVDNLSVITNSINLAHTLSKKTNIDIHLLGGILDCEYKFLYGPSTIAMLSNYFADKACIGALGISEKGITVAHAEDASVMKKMIEQSNETIVLVDHSKFGNNSFFKVCDLCDIDLIVTDKLPNKDLTKIFEKNNIDIMAVNEKG</sequence>
<dbReference type="OrthoDB" id="9797223at2"/>
<dbReference type="SMART" id="SM00420">
    <property type="entry name" value="HTH_DEOR"/>
    <property type="match status" value="1"/>
</dbReference>
<accession>A0A0D1AKK5</accession>
<evidence type="ECO:0000256" key="2">
    <source>
        <dbReference type="ARBA" id="ARBA00023125"/>
    </source>
</evidence>
<dbReference type="EMBL" id="JXSU01000007">
    <property type="protein sequence ID" value="KIS23629.1"/>
    <property type="molecule type" value="Genomic_DNA"/>
</dbReference>
<dbReference type="PANTHER" id="PTHR30363:SF51">
    <property type="entry name" value="HTH-TYPE TRANSCRIPTIONAL REPRESSOR GLCR"/>
    <property type="match status" value="1"/>
</dbReference>
<dbReference type="PANTHER" id="PTHR30363">
    <property type="entry name" value="HTH-TYPE TRANSCRIPTIONAL REGULATOR SRLR-RELATED"/>
    <property type="match status" value="1"/>
</dbReference>
<comment type="caution">
    <text evidence="5">The sequence shown here is derived from an EMBL/GenBank/DDBJ whole genome shotgun (WGS) entry which is preliminary data.</text>
</comment>
<dbReference type="PROSITE" id="PS51000">
    <property type="entry name" value="HTH_DEOR_2"/>
    <property type="match status" value="1"/>
</dbReference>
<dbReference type="RefSeq" id="WP_042385088.1">
    <property type="nucleotide sequence ID" value="NZ_JXSU01000007.1"/>
</dbReference>
<dbReference type="SUPFAM" id="SSF46785">
    <property type="entry name" value="Winged helix' DNA-binding domain"/>
    <property type="match status" value="1"/>
</dbReference>
<dbReference type="GO" id="GO:0003700">
    <property type="term" value="F:DNA-binding transcription factor activity"/>
    <property type="evidence" value="ECO:0007669"/>
    <property type="project" value="InterPro"/>
</dbReference>
<reference evidence="5 6" key="1">
    <citation type="submission" date="2014-06" db="EMBL/GenBank/DDBJ databases">
        <title>Genome characterization of distinct group I Clostridium botulinum lineages.</title>
        <authorList>
            <person name="Giordani F."/>
            <person name="Anselmo A."/>
            <person name="Fillo S."/>
            <person name="Palozzi A.M."/>
            <person name="Fortunato A."/>
            <person name="Gentile B."/>
            <person name="Ciammaruconi A."/>
            <person name="Anniballi F."/>
            <person name="De Medici D."/>
            <person name="Lista F."/>
        </authorList>
    </citation>
    <scope>NUCLEOTIDE SEQUENCE [LARGE SCALE GENOMIC DNA]</scope>
    <source>
        <strain evidence="5 6">B2 450</strain>
    </source>
</reference>
<dbReference type="HOGENOM" id="CLU_060699_2_0_9"/>
<dbReference type="SUPFAM" id="SSF100950">
    <property type="entry name" value="NagB/RpiA/CoA transferase-like"/>
    <property type="match status" value="1"/>
</dbReference>
<evidence type="ECO:0000259" key="4">
    <source>
        <dbReference type="PROSITE" id="PS51000"/>
    </source>
</evidence>
<dbReference type="Pfam" id="PF08220">
    <property type="entry name" value="HTH_DeoR"/>
    <property type="match status" value="1"/>
</dbReference>
<evidence type="ECO:0000256" key="3">
    <source>
        <dbReference type="ARBA" id="ARBA00023163"/>
    </source>
</evidence>
<dbReference type="InterPro" id="IPR001034">
    <property type="entry name" value="DeoR_HTH"/>
</dbReference>
<dbReference type="InterPro" id="IPR018356">
    <property type="entry name" value="Tscrpt_reg_HTH_DeoR_CS"/>
</dbReference>
<dbReference type="AlphaFoldDB" id="A0A0D1AKK5"/>
<proteinExistence type="predicted"/>
<keyword evidence="1" id="KW-0805">Transcription regulation</keyword>
<name>A0A0D1AKK5_CLOBO</name>
<dbReference type="Proteomes" id="UP000032250">
    <property type="component" value="Unassembled WGS sequence"/>
</dbReference>
<keyword evidence="2" id="KW-0238">DNA-binding</keyword>
<dbReference type="InterPro" id="IPR037171">
    <property type="entry name" value="NagB/RpiA_transferase-like"/>
</dbReference>
<dbReference type="Gene3D" id="1.10.10.10">
    <property type="entry name" value="Winged helix-like DNA-binding domain superfamily/Winged helix DNA-binding domain"/>
    <property type="match status" value="1"/>
</dbReference>